<dbReference type="InterPro" id="IPR012796">
    <property type="entry name" value="Lysidine-tRNA-synth_C"/>
</dbReference>
<dbReference type="Gene3D" id="3.40.50.620">
    <property type="entry name" value="HUPs"/>
    <property type="match status" value="1"/>
</dbReference>
<dbReference type="HAMAP" id="MF_01161">
    <property type="entry name" value="tRNA_Ile_lys_synt"/>
    <property type="match status" value="1"/>
</dbReference>
<evidence type="ECO:0000256" key="5">
    <source>
        <dbReference type="ARBA" id="ARBA00022741"/>
    </source>
</evidence>
<dbReference type="SUPFAM" id="SSF56037">
    <property type="entry name" value="PheT/TilS domain"/>
    <property type="match status" value="1"/>
</dbReference>
<comment type="caution">
    <text evidence="10">The sequence shown here is derived from an EMBL/GenBank/DDBJ whole genome shotgun (WGS) entry which is preliminary data.</text>
</comment>
<comment type="function">
    <text evidence="8">Ligates lysine onto the cytidine present at position 34 of the AUA codon-specific tRNA(Ile) that contains the anticodon CAU, in an ATP-dependent manner. Cytidine is converted to lysidine, thus changing the amino acid specificity of the tRNA from methionine to isoleucine.</text>
</comment>
<comment type="catalytic activity">
    <reaction evidence="7 8">
        <text>cytidine(34) in tRNA(Ile2) + L-lysine + ATP = lysidine(34) in tRNA(Ile2) + AMP + diphosphate + H(+)</text>
        <dbReference type="Rhea" id="RHEA:43744"/>
        <dbReference type="Rhea" id="RHEA-COMP:10625"/>
        <dbReference type="Rhea" id="RHEA-COMP:10670"/>
        <dbReference type="ChEBI" id="CHEBI:15378"/>
        <dbReference type="ChEBI" id="CHEBI:30616"/>
        <dbReference type="ChEBI" id="CHEBI:32551"/>
        <dbReference type="ChEBI" id="CHEBI:33019"/>
        <dbReference type="ChEBI" id="CHEBI:82748"/>
        <dbReference type="ChEBI" id="CHEBI:83665"/>
        <dbReference type="ChEBI" id="CHEBI:456215"/>
        <dbReference type="EC" id="6.3.4.19"/>
    </reaction>
</comment>
<keyword evidence="6" id="KW-0067">ATP-binding</keyword>
<keyword evidence="2 8" id="KW-0963">Cytoplasm</keyword>
<accession>A0ABX2LM72</accession>
<name>A0ABX2LM72_9STAP</name>
<keyword evidence="11" id="KW-1185">Reference proteome</keyword>
<dbReference type="CDD" id="cd01992">
    <property type="entry name" value="TilS_N"/>
    <property type="match status" value="1"/>
</dbReference>
<keyword evidence="4 8" id="KW-0819">tRNA processing</keyword>
<evidence type="ECO:0000256" key="2">
    <source>
        <dbReference type="ARBA" id="ARBA00022490"/>
    </source>
</evidence>
<evidence type="ECO:0000313" key="11">
    <source>
        <dbReference type="Proteomes" id="UP000610527"/>
    </source>
</evidence>
<organism evidence="10 11">
    <name type="scientific">Staphylococcus borealis</name>
    <dbReference type="NCBI Taxonomy" id="2742203"/>
    <lineage>
        <taxon>Bacteria</taxon>
        <taxon>Bacillati</taxon>
        <taxon>Bacillota</taxon>
        <taxon>Bacilli</taxon>
        <taxon>Bacillales</taxon>
        <taxon>Staphylococcaceae</taxon>
        <taxon>Staphylococcus</taxon>
    </lineage>
</organism>
<comment type="caution">
    <text evidence="8">Lacks conserved residue(s) required for the propagation of feature annotation.</text>
</comment>
<dbReference type="InterPro" id="IPR011063">
    <property type="entry name" value="TilS/TtcA_N"/>
</dbReference>
<evidence type="ECO:0000313" key="10">
    <source>
        <dbReference type="EMBL" id="NUI83363.1"/>
    </source>
</evidence>
<dbReference type="InterPro" id="IPR012094">
    <property type="entry name" value="tRNA_Ile_lys_synt"/>
</dbReference>
<gene>
    <name evidence="8 10" type="primary">tilS</name>
    <name evidence="10" type="ORF">HUN84_11640</name>
</gene>
<dbReference type="EMBL" id="JABVEG010000010">
    <property type="protein sequence ID" value="NUI83363.1"/>
    <property type="molecule type" value="Genomic_DNA"/>
</dbReference>
<dbReference type="PANTHER" id="PTHR43033">
    <property type="entry name" value="TRNA(ILE)-LYSIDINE SYNTHASE-RELATED"/>
    <property type="match status" value="1"/>
</dbReference>
<dbReference type="PANTHER" id="PTHR43033:SF1">
    <property type="entry name" value="TRNA(ILE)-LYSIDINE SYNTHASE-RELATED"/>
    <property type="match status" value="1"/>
</dbReference>
<dbReference type="Pfam" id="PF11734">
    <property type="entry name" value="TilS_C"/>
    <property type="match status" value="1"/>
</dbReference>
<evidence type="ECO:0000256" key="8">
    <source>
        <dbReference type="HAMAP-Rule" id="MF_01161"/>
    </source>
</evidence>
<keyword evidence="5" id="KW-0547">Nucleotide-binding</keyword>
<dbReference type="SUPFAM" id="SSF52402">
    <property type="entry name" value="Adenine nucleotide alpha hydrolases-like"/>
    <property type="match status" value="1"/>
</dbReference>
<evidence type="ECO:0000256" key="3">
    <source>
        <dbReference type="ARBA" id="ARBA00022598"/>
    </source>
</evidence>
<evidence type="ECO:0000256" key="4">
    <source>
        <dbReference type="ARBA" id="ARBA00022694"/>
    </source>
</evidence>
<dbReference type="InterPro" id="IPR014729">
    <property type="entry name" value="Rossmann-like_a/b/a_fold"/>
</dbReference>
<evidence type="ECO:0000259" key="9">
    <source>
        <dbReference type="SMART" id="SM00977"/>
    </source>
</evidence>
<dbReference type="Proteomes" id="UP000610527">
    <property type="component" value="Unassembled WGS sequence"/>
</dbReference>
<evidence type="ECO:0000256" key="1">
    <source>
        <dbReference type="ARBA" id="ARBA00004496"/>
    </source>
</evidence>
<dbReference type="SMART" id="SM00977">
    <property type="entry name" value="TilS_C"/>
    <property type="match status" value="1"/>
</dbReference>
<protein>
    <recommendedName>
        <fullName evidence="8">tRNA(Ile)-lysidine synthase</fullName>
        <ecNumber evidence="8">6.3.4.19</ecNumber>
    </recommendedName>
    <alternativeName>
        <fullName evidence="8">tRNA(Ile)-2-lysyl-cytidine synthase</fullName>
    </alternativeName>
    <alternativeName>
        <fullName evidence="8">tRNA(Ile)-lysidine synthetase</fullName>
    </alternativeName>
</protein>
<dbReference type="Pfam" id="PF01171">
    <property type="entry name" value="ATP_bind_3"/>
    <property type="match status" value="1"/>
</dbReference>
<dbReference type="GO" id="GO:0032267">
    <property type="term" value="F:tRNA(Ile)-lysidine synthase activity"/>
    <property type="evidence" value="ECO:0007669"/>
    <property type="project" value="UniProtKB-EC"/>
</dbReference>
<evidence type="ECO:0000256" key="6">
    <source>
        <dbReference type="ARBA" id="ARBA00022840"/>
    </source>
</evidence>
<dbReference type="EC" id="6.3.4.19" evidence="8"/>
<sequence>MLKVNTSLWNNTDHIVIAVSTGIDSMSLLHHLLTQLSHTYKQLTCLHVNHGLREASHKEEAFIKAFCKQHAIPCYVKRLNLTDIVAQGKSIQADARYLRYEWFDEMMKQLKADVLLTAHHLDDQLETIFYRLFTGRSTRSTLGIDVQSKRRHYTISRPLLEVSKDDIRDYQHKYQVPYYEDSSNSDNKYVRNDIRNRLLPAINQNLDLDSTHLLKLKRWHDIQLRESRKKADAFIEHDISINNNSTQIQCARHAFNQLDDITKMVLLDQLFKHLQLDKSFSEKQYHEWFAQIDSEIAQFEISLTEKWIIQMAYDKFIILAKNEPSLLDNQIVNQANTYRFGSYHIVIHPTIPHDQLPLLIRTRRNGDKVELNGQQGHKKVGRLFIDYKIPNDARMQMPVIENQHHQIIAVGNLYIAQAYNQHIEIKKIGDE</sequence>
<dbReference type="NCBIfam" id="TIGR02432">
    <property type="entry name" value="lysidine_TilS_N"/>
    <property type="match status" value="1"/>
</dbReference>
<reference evidence="10 11" key="1">
    <citation type="submission" date="2020-06" db="EMBL/GenBank/DDBJ databases">
        <title>Staphylococcus borealis sp. nov. -A novel member of the Staphylococcaceae family isolated from skin and blood in humans.</title>
        <authorList>
            <person name="Pain M."/>
            <person name="Wolden R."/>
            <person name="Jaen-Luchoro D."/>
            <person name="Salva-Serra F."/>
            <person name="Iglesias B.P."/>
            <person name="Karlsson R."/>
            <person name="Klingenberg C."/>
            <person name="Cavanagh J.P."/>
        </authorList>
    </citation>
    <scope>NUCLEOTIDE SEQUENCE [LARGE SCALE GENOMIC DNA]</scope>
    <source>
        <strain evidence="10 11">58-22</strain>
    </source>
</reference>
<dbReference type="NCBIfam" id="TIGR02433">
    <property type="entry name" value="lysidine_TilS_C"/>
    <property type="match status" value="1"/>
</dbReference>
<feature type="domain" description="Lysidine-tRNA(Ile) synthetase C-terminal" evidence="9">
    <location>
        <begin position="358"/>
        <end position="425"/>
    </location>
</feature>
<comment type="similarity">
    <text evidence="8">Belongs to the tRNA(Ile)-lysidine synthase family.</text>
</comment>
<evidence type="ECO:0000256" key="7">
    <source>
        <dbReference type="ARBA" id="ARBA00048539"/>
    </source>
</evidence>
<dbReference type="InterPro" id="IPR012795">
    <property type="entry name" value="tRNA_Ile_lys_synt_N"/>
</dbReference>
<comment type="subcellular location">
    <subcellularLocation>
        <location evidence="1 8">Cytoplasm</location>
    </subcellularLocation>
</comment>
<keyword evidence="3 8" id="KW-0436">Ligase</keyword>
<proteinExistence type="inferred from homology"/>